<evidence type="ECO:0000256" key="7">
    <source>
        <dbReference type="HAMAP-Rule" id="MF_00009"/>
    </source>
</evidence>
<evidence type="ECO:0000256" key="6">
    <source>
        <dbReference type="ARBA" id="ARBA00022833"/>
    </source>
</evidence>
<keyword evidence="5 7" id="KW-0378">Hydrolase</keyword>
<evidence type="ECO:0000256" key="8">
    <source>
        <dbReference type="SAM" id="MobiDB-lite"/>
    </source>
</evidence>
<dbReference type="InterPro" id="IPR020549">
    <property type="entry name" value="YbeY_CS"/>
</dbReference>
<dbReference type="Gene3D" id="3.40.390.30">
    <property type="entry name" value="Metalloproteases ('zincins'), catalytic domain"/>
    <property type="match status" value="1"/>
</dbReference>
<evidence type="ECO:0000313" key="10">
    <source>
        <dbReference type="Proteomes" id="UP000295122"/>
    </source>
</evidence>
<comment type="cofactor">
    <cofactor evidence="7">
        <name>Zn(2+)</name>
        <dbReference type="ChEBI" id="CHEBI:29105"/>
    </cofactor>
    <text evidence="7">Binds 1 zinc ion.</text>
</comment>
<feature type="binding site" evidence="7">
    <location>
        <position position="123"/>
    </location>
    <ligand>
        <name>Zn(2+)</name>
        <dbReference type="ChEBI" id="CHEBI:29105"/>
        <note>catalytic</note>
    </ligand>
</feature>
<dbReference type="NCBIfam" id="TIGR00043">
    <property type="entry name" value="rRNA maturation RNase YbeY"/>
    <property type="match status" value="1"/>
</dbReference>
<dbReference type="EC" id="3.1.-.-" evidence="7"/>
<proteinExistence type="inferred from homology"/>
<keyword evidence="3 7" id="KW-0479">Metal-binding</keyword>
<keyword evidence="7" id="KW-0698">rRNA processing</keyword>
<keyword evidence="7" id="KW-0963">Cytoplasm</keyword>
<accession>A0A4R7BNS7</accession>
<dbReference type="PANTHER" id="PTHR46986:SF1">
    <property type="entry name" value="ENDORIBONUCLEASE YBEY, CHLOROPLASTIC"/>
    <property type="match status" value="1"/>
</dbReference>
<feature type="region of interest" description="Disordered" evidence="8">
    <location>
        <begin position="65"/>
        <end position="86"/>
    </location>
</feature>
<dbReference type="GO" id="GO:0005737">
    <property type="term" value="C:cytoplasm"/>
    <property type="evidence" value="ECO:0007669"/>
    <property type="project" value="UniProtKB-SubCell"/>
</dbReference>
<evidence type="ECO:0000256" key="3">
    <source>
        <dbReference type="ARBA" id="ARBA00022723"/>
    </source>
</evidence>
<dbReference type="PANTHER" id="PTHR46986">
    <property type="entry name" value="ENDORIBONUCLEASE YBEY, CHLOROPLASTIC"/>
    <property type="match status" value="1"/>
</dbReference>
<dbReference type="AlphaFoldDB" id="A0A4R7BNS7"/>
<comment type="caution">
    <text evidence="9">The sequence shown here is derived from an EMBL/GenBank/DDBJ whole genome shotgun (WGS) entry which is preliminary data.</text>
</comment>
<dbReference type="Proteomes" id="UP000295122">
    <property type="component" value="Unassembled WGS sequence"/>
</dbReference>
<comment type="subcellular location">
    <subcellularLocation>
        <location evidence="7">Cytoplasm</location>
    </subcellularLocation>
</comment>
<evidence type="ECO:0000256" key="5">
    <source>
        <dbReference type="ARBA" id="ARBA00022801"/>
    </source>
</evidence>
<evidence type="ECO:0000313" key="9">
    <source>
        <dbReference type="EMBL" id="TDR87158.1"/>
    </source>
</evidence>
<name>A0A4R7BNS7_9HYPH</name>
<protein>
    <recommendedName>
        <fullName evidence="7">Endoribonuclease YbeY</fullName>
        <ecNumber evidence="7">3.1.-.-</ecNumber>
    </recommendedName>
</protein>
<feature type="binding site" evidence="7">
    <location>
        <position position="129"/>
    </location>
    <ligand>
        <name>Zn(2+)</name>
        <dbReference type="ChEBI" id="CHEBI:29105"/>
        <note>catalytic</note>
    </ligand>
</feature>
<reference evidence="9 10" key="1">
    <citation type="submission" date="2019-03" db="EMBL/GenBank/DDBJ databases">
        <title>Genomic Encyclopedia of Type Strains, Phase IV (KMG-IV): sequencing the most valuable type-strain genomes for metagenomic binning, comparative biology and taxonomic classification.</title>
        <authorList>
            <person name="Goeker M."/>
        </authorList>
    </citation>
    <scope>NUCLEOTIDE SEQUENCE [LARGE SCALE GENOMIC DNA]</scope>
    <source>
        <strain evidence="9 10">DSM 25903</strain>
    </source>
</reference>
<dbReference type="GO" id="GO:0006364">
    <property type="term" value="P:rRNA processing"/>
    <property type="evidence" value="ECO:0007669"/>
    <property type="project" value="UniProtKB-UniRule"/>
</dbReference>
<gene>
    <name evidence="7" type="primary">ybeY</name>
    <name evidence="9" type="ORF">EV668_4238</name>
</gene>
<dbReference type="EMBL" id="SNZR01000016">
    <property type="protein sequence ID" value="TDR87158.1"/>
    <property type="molecule type" value="Genomic_DNA"/>
</dbReference>
<keyword evidence="2 7" id="KW-0540">Nuclease</keyword>
<dbReference type="GO" id="GO:0004222">
    <property type="term" value="F:metalloendopeptidase activity"/>
    <property type="evidence" value="ECO:0007669"/>
    <property type="project" value="InterPro"/>
</dbReference>
<dbReference type="PROSITE" id="PS01306">
    <property type="entry name" value="UPF0054"/>
    <property type="match status" value="1"/>
</dbReference>
<evidence type="ECO:0000256" key="1">
    <source>
        <dbReference type="ARBA" id="ARBA00010875"/>
    </source>
</evidence>
<evidence type="ECO:0000256" key="2">
    <source>
        <dbReference type="ARBA" id="ARBA00022722"/>
    </source>
</evidence>
<dbReference type="InterPro" id="IPR023091">
    <property type="entry name" value="MetalPrtase_cat_dom_sf_prd"/>
</dbReference>
<feature type="binding site" evidence="7">
    <location>
        <position position="119"/>
    </location>
    <ligand>
        <name>Zn(2+)</name>
        <dbReference type="ChEBI" id="CHEBI:29105"/>
        <note>catalytic</note>
    </ligand>
</feature>
<dbReference type="GO" id="GO:0004521">
    <property type="term" value="F:RNA endonuclease activity"/>
    <property type="evidence" value="ECO:0007669"/>
    <property type="project" value="UniProtKB-UniRule"/>
</dbReference>
<keyword evidence="10" id="KW-1185">Reference proteome</keyword>
<keyword evidence="7" id="KW-0690">Ribosome biogenesis</keyword>
<dbReference type="RefSeq" id="WP_133773839.1">
    <property type="nucleotide sequence ID" value="NZ_SNZR01000016.1"/>
</dbReference>
<organism evidence="9 10">
    <name type="scientific">Enterovirga rhinocerotis</name>
    <dbReference type="NCBI Taxonomy" id="1339210"/>
    <lineage>
        <taxon>Bacteria</taxon>
        <taxon>Pseudomonadati</taxon>
        <taxon>Pseudomonadota</taxon>
        <taxon>Alphaproteobacteria</taxon>
        <taxon>Hyphomicrobiales</taxon>
        <taxon>Methylobacteriaceae</taxon>
        <taxon>Enterovirga</taxon>
    </lineage>
</organism>
<sequence>MIALEIEAEDPRWDAVPDRDGLLQRAADAALAVLPQDTKTDLAATVLLADDEAVRELNRGWRGQDKPTNVLSFPSPDMPSAPGRPRHLGEIALAYETVAREAEAEGKTTADHAAHLVVHAVLHLFGHDHLEEGEAEAMERLEVQALARLGIADPYGPAA</sequence>
<keyword evidence="6 7" id="KW-0862">Zinc</keyword>
<dbReference type="Pfam" id="PF02130">
    <property type="entry name" value="YbeY"/>
    <property type="match status" value="1"/>
</dbReference>
<keyword evidence="4 7" id="KW-0255">Endonuclease</keyword>
<dbReference type="OrthoDB" id="9807740at2"/>
<dbReference type="InterPro" id="IPR002036">
    <property type="entry name" value="YbeY"/>
</dbReference>
<dbReference type="HAMAP" id="MF_00009">
    <property type="entry name" value="Endoribonucl_YbeY"/>
    <property type="match status" value="1"/>
</dbReference>
<dbReference type="GO" id="GO:0008270">
    <property type="term" value="F:zinc ion binding"/>
    <property type="evidence" value="ECO:0007669"/>
    <property type="project" value="UniProtKB-UniRule"/>
</dbReference>
<comment type="function">
    <text evidence="7">Single strand-specific metallo-endoribonuclease involved in late-stage 70S ribosome quality control and in maturation of the 3' terminus of the 16S rRNA.</text>
</comment>
<evidence type="ECO:0000256" key="4">
    <source>
        <dbReference type="ARBA" id="ARBA00022759"/>
    </source>
</evidence>
<comment type="similarity">
    <text evidence="1 7">Belongs to the endoribonuclease YbeY family.</text>
</comment>
<dbReference type="SUPFAM" id="SSF55486">
    <property type="entry name" value="Metalloproteases ('zincins'), catalytic domain"/>
    <property type="match status" value="1"/>
</dbReference>